<reference evidence="2" key="1">
    <citation type="submission" date="2021-01" db="EMBL/GenBank/DDBJ databases">
        <authorList>
            <person name="Corre E."/>
            <person name="Pelletier E."/>
            <person name="Niang G."/>
            <person name="Scheremetjew M."/>
            <person name="Finn R."/>
            <person name="Kale V."/>
            <person name="Holt S."/>
            <person name="Cochrane G."/>
            <person name="Meng A."/>
            <person name="Brown T."/>
            <person name="Cohen L."/>
        </authorList>
    </citation>
    <scope>NUCLEOTIDE SEQUENCE</scope>
    <source>
        <strain evidence="2">CCMP1594</strain>
    </source>
</reference>
<feature type="coiled-coil region" evidence="1">
    <location>
        <begin position="80"/>
        <end position="157"/>
    </location>
</feature>
<evidence type="ECO:0000313" key="3">
    <source>
        <dbReference type="EMBL" id="CAE0835565.1"/>
    </source>
</evidence>
<accession>A0A6T2JMQ6</accession>
<evidence type="ECO:0000313" key="2">
    <source>
        <dbReference type="EMBL" id="CAE0835564.1"/>
    </source>
</evidence>
<keyword evidence="1" id="KW-0175">Coiled coil</keyword>
<proteinExistence type="predicted"/>
<organism evidence="2">
    <name type="scientific">Eutreptiella gymnastica</name>
    <dbReference type="NCBI Taxonomy" id="73025"/>
    <lineage>
        <taxon>Eukaryota</taxon>
        <taxon>Discoba</taxon>
        <taxon>Euglenozoa</taxon>
        <taxon>Euglenida</taxon>
        <taxon>Spirocuta</taxon>
        <taxon>Euglenophyceae</taxon>
        <taxon>Eutreptiales</taxon>
        <taxon>Eutreptiaceae</taxon>
        <taxon>Eutreptiella</taxon>
    </lineage>
</organism>
<protein>
    <submittedName>
        <fullName evidence="2">Uncharacterized protein</fullName>
    </submittedName>
</protein>
<dbReference type="AlphaFoldDB" id="A0A6T2JMQ6"/>
<sequence length="359" mass="36962">MSAKSAAALEAQVKELEAKVKAQEATAVQLRQHVKQMELARAGDQKEKSALQRTYSENVNAANAKPDEALLLINTVQGKLHNEVEREETLEEKVRRLHNQVIDAKEDMAEVEQENEELKNKLKELGGSLDSSSMKELQQQLAEAEEKIKQLEAAASQPSASACTFPTLSALGSSPSTLSILGSSPSAGGVSGAQSTTLGTWGYSYAGYSSLSALGATSAASDASAAPASSASSATPAVGASTYSAAESSLSPQYTAIAGYSAGYSAAYPSATGYAASAEYSYAPSTYPAATGYASSTGYGYTAGYSAGYAASAYPAATSYASAYTPAGSGYSTPWEYTPTAVSAYGASTYGSSMRLMSS</sequence>
<evidence type="ECO:0000256" key="1">
    <source>
        <dbReference type="SAM" id="Coils"/>
    </source>
</evidence>
<dbReference type="EMBL" id="HBJA01136431">
    <property type="protein sequence ID" value="CAE0835564.1"/>
    <property type="molecule type" value="Transcribed_RNA"/>
</dbReference>
<gene>
    <name evidence="2" type="ORF">EGYM00163_LOCUS46914</name>
    <name evidence="3" type="ORF">EGYM00163_LOCUS46915</name>
</gene>
<feature type="coiled-coil region" evidence="1">
    <location>
        <begin position="6"/>
        <end position="40"/>
    </location>
</feature>
<dbReference type="EMBL" id="HBJA01136432">
    <property type="protein sequence ID" value="CAE0835565.1"/>
    <property type="molecule type" value="Transcribed_RNA"/>
</dbReference>
<name>A0A6T2JMQ6_9EUGL</name>